<evidence type="ECO:0000313" key="3">
    <source>
        <dbReference type="EMBL" id="KAI7841386.1"/>
    </source>
</evidence>
<feature type="compositionally biased region" description="Low complexity" evidence="1">
    <location>
        <begin position="26"/>
        <end position="47"/>
    </location>
</feature>
<reference evidence="3" key="1">
    <citation type="submission" date="2020-11" db="EMBL/GenBank/DDBJ databases">
        <title>Chlorella ohadii genome sequencing and assembly.</title>
        <authorList>
            <person name="Murik O."/>
            <person name="Treves H."/>
            <person name="Kedem I."/>
            <person name="Shotland Y."/>
            <person name="Kaplan A."/>
        </authorList>
    </citation>
    <scope>NUCLEOTIDE SEQUENCE</scope>
    <source>
        <strain evidence="3">1</strain>
    </source>
</reference>
<evidence type="ECO:0000256" key="1">
    <source>
        <dbReference type="SAM" id="MobiDB-lite"/>
    </source>
</evidence>
<evidence type="ECO:0000313" key="4">
    <source>
        <dbReference type="Proteomes" id="UP001205105"/>
    </source>
</evidence>
<sequence>MASAAACSTVAQQRLCASRQQQRGSRPAVAAPRRQQQQQARRGPAAPQAMEIVQLAALDIDWSDPDTQIGALGAVLGLGLGIGVPAFYASRDDRDEERLEELRALNRATKEETGEYMSPEEIAAIRPPRWTDRREFVDDD</sequence>
<protein>
    <submittedName>
        <fullName evidence="3">Uncharacterized protein</fullName>
    </submittedName>
</protein>
<gene>
    <name evidence="3" type="ORF">COHA_005004</name>
</gene>
<proteinExistence type="predicted"/>
<dbReference type="Proteomes" id="UP001205105">
    <property type="component" value="Unassembled WGS sequence"/>
</dbReference>
<feature type="transmembrane region" description="Helical" evidence="2">
    <location>
        <begin position="69"/>
        <end position="89"/>
    </location>
</feature>
<organism evidence="3 4">
    <name type="scientific">Chlorella ohadii</name>
    <dbReference type="NCBI Taxonomy" id="2649997"/>
    <lineage>
        <taxon>Eukaryota</taxon>
        <taxon>Viridiplantae</taxon>
        <taxon>Chlorophyta</taxon>
        <taxon>core chlorophytes</taxon>
        <taxon>Trebouxiophyceae</taxon>
        <taxon>Chlorellales</taxon>
        <taxon>Chlorellaceae</taxon>
        <taxon>Chlorella clade</taxon>
        <taxon>Chlorella</taxon>
    </lineage>
</organism>
<feature type="region of interest" description="Disordered" evidence="1">
    <location>
        <begin position="16"/>
        <end position="47"/>
    </location>
</feature>
<keyword evidence="2" id="KW-0812">Transmembrane</keyword>
<dbReference type="AlphaFoldDB" id="A0AAD5H2F8"/>
<keyword evidence="2" id="KW-1133">Transmembrane helix</keyword>
<keyword evidence="2" id="KW-0472">Membrane</keyword>
<evidence type="ECO:0000256" key="2">
    <source>
        <dbReference type="SAM" id="Phobius"/>
    </source>
</evidence>
<accession>A0AAD5H2F8</accession>
<keyword evidence="4" id="KW-1185">Reference proteome</keyword>
<name>A0AAD5H2F8_9CHLO</name>
<comment type="caution">
    <text evidence="3">The sequence shown here is derived from an EMBL/GenBank/DDBJ whole genome shotgun (WGS) entry which is preliminary data.</text>
</comment>
<dbReference type="EMBL" id="JADXDR010000064">
    <property type="protein sequence ID" value="KAI7841386.1"/>
    <property type="molecule type" value="Genomic_DNA"/>
</dbReference>